<sequence>MIRRVRTNGNTYQTLCATVDSISIQRTSECCAILPLTIFKYQIHISQRTVPFSSIVCWGFLLQFSCREDPSLLEVSSKVKFPRELLPG</sequence>
<organism evidence="1">
    <name type="scientific">Arundo donax</name>
    <name type="common">Giant reed</name>
    <name type="synonym">Donax arundinaceus</name>
    <dbReference type="NCBI Taxonomy" id="35708"/>
    <lineage>
        <taxon>Eukaryota</taxon>
        <taxon>Viridiplantae</taxon>
        <taxon>Streptophyta</taxon>
        <taxon>Embryophyta</taxon>
        <taxon>Tracheophyta</taxon>
        <taxon>Spermatophyta</taxon>
        <taxon>Magnoliopsida</taxon>
        <taxon>Liliopsida</taxon>
        <taxon>Poales</taxon>
        <taxon>Poaceae</taxon>
        <taxon>PACMAD clade</taxon>
        <taxon>Arundinoideae</taxon>
        <taxon>Arundineae</taxon>
        <taxon>Arundo</taxon>
    </lineage>
</organism>
<accession>A0A0A9CRW0</accession>
<dbReference type="EMBL" id="GBRH01219544">
    <property type="protein sequence ID" value="JAD78351.1"/>
    <property type="molecule type" value="Transcribed_RNA"/>
</dbReference>
<dbReference type="AlphaFoldDB" id="A0A0A9CRW0"/>
<name>A0A0A9CRW0_ARUDO</name>
<reference evidence="1" key="2">
    <citation type="journal article" date="2015" name="Data Brief">
        <title>Shoot transcriptome of the giant reed, Arundo donax.</title>
        <authorList>
            <person name="Barrero R.A."/>
            <person name="Guerrero F.D."/>
            <person name="Moolhuijzen P."/>
            <person name="Goolsby J.A."/>
            <person name="Tidwell J."/>
            <person name="Bellgard S.E."/>
            <person name="Bellgard M.I."/>
        </authorList>
    </citation>
    <scope>NUCLEOTIDE SEQUENCE</scope>
    <source>
        <tissue evidence="1">Shoot tissue taken approximately 20 cm above the soil surface</tissue>
    </source>
</reference>
<reference evidence="1" key="1">
    <citation type="submission" date="2014-09" db="EMBL/GenBank/DDBJ databases">
        <authorList>
            <person name="Magalhaes I.L.F."/>
            <person name="Oliveira U."/>
            <person name="Santos F.R."/>
            <person name="Vidigal T.H.D.A."/>
            <person name="Brescovit A.D."/>
            <person name="Santos A.J."/>
        </authorList>
    </citation>
    <scope>NUCLEOTIDE SEQUENCE</scope>
    <source>
        <tissue evidence="1">Shoot tissue taken approximately 20 cm above the soil surface</tissue>
    </source>
</reference>
<proteinExistence type="predicted"/>
<protein>
    <submittedName>
        <fullName evidence="1">Uncharacterized protein</fullName>
    </submittedName>
</protein>
<evidence type="ECO:0000313" key="1">
    <source>
        <dbReference type="EMBL" id="JAD78351.1"/>
    </source>
</evidence>